<keyword evidence="1" id="KW-0812">Transmembrane</keyword>
<keyword evidence="1" id="KW-1133">Transmembrane helix</keyword>
<accession>A0ABX5M8D9</accession>
<name>A0ABX5M8D9_9PROT</name>
<feature type="transmembrane region" description="Helical" evidence="1">
    <location>
        <begin position="31"/>
        <end position="51"/>
    </location>
</feature>
<keyword evidence="1" id="KW-0472">Membrane</keyword>
<evidence type="ECO:0000313" key="2">
    <source>
        <dbReference type="EMBL" id="PXV79123.1"/>
    </source>
</evidence>
<evidence type="ECO:0000313" key="3">
    <source>
        <dbReference type="Proteomes" id="UP000247780"/>
    </source>
</evidence>
<gene>
    <name evidence="2" type="ORF">C8R14_12558</name>
</gene>
<keyword evidence="3" id="KW-1185">Reference proteome</keyword>
<proteinExistence type="predicted"/>
<organism evidence="2 3">
    <name type="scientific">Nitrosomonas eutropha</name>
    <dbReference type="NCBI Taxonomy" id="916"/>
    <lineage>
        <taxon>Bacteria</taxon>
        <taxon>Pseudomonadati</taxon>
        <taxon>Pseudomonadota</taxon>
        <taxon>Betaproteobacteria</taxon>
        <taxon>Nitrosomonadales</taxon>
        <taxon>Nitrosomonadaceae</taxon>
        <taxon>Nitrosomonas</taxon>
    </lineage>
</organism>
<dbReference type="EMBL" id="QICQ01000025">
    <property type="protein sequence ID" value="PXV79123.1"/>
    <property type="molecule type" value="Genomic_DNA"/>
</dbReference>
<dbReference type="Proteomes" id="UP000247780">
    <property type="component" value="Unassembled WGS sequence"/>
</dbReference>
<evidence type="ECO:0000256" key="1">
    <source>
        <dbReference type="SAM" id="Phobius"/>
    </source>
</evidence>
<reference evidence="2 3" key="1">
    <citation type="submission" date="2018-04" db="EMBL/GenBank/DDBJ databases">
        <title>Active sludge and wastewater microbial communities from Klosterneuburg, Austria.</title>
        <authorList>
            <person name="Wagner M."/>
        </authorList>
    </citation>
    <scope>NUCLEOTIDE SEQUENCE [LARGE SCALE GENOMIC DNA]</scope>
    <source>
        <strain evidence="2 3">Nm 57</strain>
    </source>
</reference>
<protein>
    <submittedName>
        <fullName evidence="2">Uncharacterized protein</fullName>
    </submittedName>
</protein>
<sequence length="106" mass="12120">MLDTLVHNVLYIALAKGGVFTMSLQEFSRDMVPLLQLVISLIGTAGLYLVWMQIRQTNIWNRANSQHTLLASLPDQNHEKSFWNIVEKLGRDETRAITCKFHACFS</sequence>
<comment type="caution">
    <text evidence="2">The sequence shown here is derived from an EMBL/GenBank/DDBJ whole genome shotgun (WGS) entry which is preliminary data.</text>
</comment>